<dbReference type="EMBL" id="VLPK01000002">
    <property type="protein sequence ID" value="TSJ41030.1"/>
    <property type="molecule type" value="Genomic_DNA"/>
</dbReference>
<name>A0A556MM90_9SPHI</name>
<keyword evidence="1 2" id="KW-0597">Phosphoprotein</keyword>
<proteinExistence type="predicted"/>
<keyword evidence="5" id="KW-1185">Reference proteome</keyword>
<dbReference type="PROSITE" id="PS50110">
    <property type="entry name" value="RESPONSE_REGULATORY"/>
    <property type="match status" value="1"/>
</dbReference>
<evidence type="ECO:0000259" key="3">
    <source>
        <dbReference type="PROSITE" id="PS50110"/>
    </source>
</evidence>
<comment type="caution">
    <text evidence="4">The sequence shown here is derived from an EMBL/GenBank/DDBJ whole genome shotgun (WGS) entry which is preliminary data.</text>
</comment>
<evidence type="ECO:0000313" key="4">
    <source>
        <dbReference type="EMBL" id="TSJ41030.1"/>
    </source>
</evidence>
<dbReference type="InterPro" id="IPR001789">
    <property type="entry name" value="Sig_transdc_resp-reg_receiver"/>
</dbReference>
<dbReference type="InterPro" id="IPR050595">
    <property type="entry name" value="Bact_response_regulator"/>
</dbReference>
<dbReference type="SUPFAM" id="SSF52172">
    <property type="entry name" value="CheY-like"/>
    <property type="match status" value="1"/>
</dbReference>
<dbReference type="SMART" id="SM00448">
    <property type="entry name" value="REC"/>
    <property type="match status" value="1"/>
</dbReference>
<dbReference type="PANTHER" id="PTHR44591">
    <property type="entry name" value="STRESS RESPONSE REGULATOR PROTEIN 1"/>
    <property type="match status" value="1"/>
</dbReference>
<sequence length="125" mass="13513">MKNILLVTNDQALFAGLYPGLTNLGFCVTTLADPTAVVNAAAAGKPDLVMMDFILEELNGGALCHQLKTDPKTQYIPVFLLSGFTGLEKLAVKFGSDALIDKRQPYAELVENILSLIHDELSIYA</sequence>
<dbReference type="Pfam" id="PF00072">
    <property type="entry name" value="Response_reg"/>
    <property type="match status" value="1"/>
</dbReference>
<protein>
    <submittedName>
        <fullName evidence="4">Response regulator</fullName>
    </submittedName>
</protein>
<feature type="modified residue" description="4-aspartylphosphate" evidence="2">
    <location>
        <position position="52"/>
    </location>
</feature>
<dbReference type="OrthoDB" id="799532at2"/>
<dbReference type="AlphaFoldDB" id="A0A556MM90"/>
<dbReference type="Proteomes" id="UP000318733">
    <property type="component" value="Unassembled WGS sequence"/>
</dbReference>
<accession>A0A556MM90</accession>
<gene>
    <name evidence="4" type="ORF">FO440_14955</name>
</gene>
<dbReference type="RefSeq" id="WP_144249068.1">
    <property type="nucleotide sequence ID" value="NZ_VLPK01000002.1"/>
</dbReference>
<reference evidence="4 5" key="1">
    <citation type="submission" date="2019-07" db="EMBL/GenBank/DDBJ databases">
        <authorList>
            <person name="Huq M.A."/>
        </authorList>
    </citation>
    <scope>NUCLEOTIDE SEQUENCE [LARGE SCALE GENOMIC DNA]</scope>
    <source>
        <strain evidence="4 5">MAH-19</strain>
    </source>
</reference>
<dbReference type="PANTHER" id="PTHR44591:SF3">
    <property type="entry name" value="RESPONSE REGULATORY DOMAIN-CONTAINING PROTEIN"/>
    <property type="match status" value="1"/>
</dbReference>
<evidence type="ECO:0000256" key="2">
    <source>
        <dbReference type="PROSITE-ProRule" id="PRU00169"/>
    </source>
</evidence>
<evidence type="ECO:0000313" key="5">
    <source>
        <dbReference type="Proteomes" id="UP000318733"/>
    </source>
</evidence>
<organism evidence="4 5">
    <name type="scientific">Mucilaginibacter corticis</name>
    <dbReference type="NCBI Taxonomy" id="2597670"/>
    <lineage>
        <taxon>Bacteria</taxon>
        <taxon>Pseudomonadati</taxon>
        <taxon>Bacteroidota</taxon>
        <taxon>Sphingobacteriia</taxon>
        <taxon>Sphingobacteriales</taxon>
        <taxon>Sphingobacteriaceae</taxon>
        <taxon>Mucilaginibacter</taxon>
    </lineage>
</organism>
<feature type="domain" description="Response regulatory" evidence="3">
    <location>
        <begin position="3"/>
        <end position="117"/>
    </location>
</feature>
<dbReference type="InterPro" id="IPR011006">
    <property type="entry name" value="CheY-like_superfamily"/>
</dbReference>
<dbReference type="Gene3D" id="3.40.50.2300">
    <property type="match status" value="1"/>
</dbReference>
<evidence type="ECO:0000256" key="1">
    <source>
        <dbReference type="ARBA" id="ARBA00022553"/>
    </source>
</evidence>
<dbReference type="GO" id="GO:0000160">
    <property type="term" value="P:phosphorelay signal transduction system"/>
    <property type="evidence" value="ECO:0007669"/>
    <property type="project" value="InterPro"/>
</dbReference>